<proteinExistence type="inferred from homology"/>
<sequence>MFSSDQDFTPPKNLYDFRAWTELISKIDVNDNSSMTGQTSQLCNNNFRTFLKAFPWLHKYWTKFAQFIWSAKYDLKTVEPIFVEALSRNTLIYSVDMWLEYIKFFQTHLAQTEQHRLRGIFASALDAVGSLYNSSEIWHMALNYENEHRRTRFFLLSKVISYPVSELKQFWAELQTILPRVPVGQLKQFDPNKTVTELFSETEQVSNQVLPPNAEIQARAEANKRLSDLYNASLKMLSKRYGYEINITRQHFDFISPDEIQIGNWEAYASMLEKEYNADPSWVNYNSVVQCYERAIIPCAFVDSIWLNYANFLEDAANSHHRQKFASVEDARAVYNRIPYQVLPSAKIVQAEFEEVYSSTLATELYNQMALSNYAEQIVAAAYYAQRTINEEEAAAVLRSAAVRLIENNDLEGGSVIAATLLNLKNEATANAGGAVYLTEYARRLIQSDPEQSSMILYDFIYKNENTPPLEDRILVLDIYLEYARTKSMPADFQLNLENERNKLRNKLVFNQDYFNNSYMLSARHPEQKLREWLATSSSTI</sequence>
<dbReference type="Pfam" id="PF23240">
    <property type="entry name" value="HAT_PRP39_N"/>
    <property type="match status" value="1"/>
</dbReference>
<dbReference type="SMART" id="SM00386">
    <property type="entry name" value="HAT"/>
    <property type="match status" value="4"/>
</dbReference>
<evidence type="ECO:0000256" key="2">
    <source>
        <dbReference type="ARBA" id="ARBA00022664"/>
    </source>
</evidence>
<evidence type="ECO:0000256" key="6">
    <source>
        <dbReference type="ARBA" id="ARBA00038019"/>
    </source>
</evidence>
<evidence type="ECO:0000313" key="8">
    <source>
        <dbReference type="Proteomes" id="UP001470230"/>
    </source>
</evidence>
<keyword evidence="8" id="KW-1185">Reference proteome</keyword>
<dbReference type="InterPro" id="IPR011990">
    <property type="entry name" value="TPR-like_helical_dom_sf"/>
</dbReference>
<dbReference type="PANTHER" id="PTHR17204">
    <property type="entry name" value="PRE-MRNA PROCESSING PROTEIN PRP39-RELATED"/>
    <property type="match status" value="1"/>
</dbReference>
<dbReference type="Proteomes" id="UP001470230">
    <property type="component" value="Unassembled WGS sequence"/>
</dbReference>
<comment type="subcellular location">
    <subcellularLocation>
        <location evidence="1">Nucleus</location>
    </subcellularLocation>
</comment>
<dbReference type="SUPFAM" id="SSF48452">
    <property type="entry name" value="TPR-like"/>
    <property type="match status" value="1"/>
</dbReference>
<accession>A0ABR2L8M7</accession>
<dbReference type="Pfam" id="PF23241">
    <property type="entry name" value="HAT_PRP39_C"/>
    <property type="match status" value="1"/>
</dbReference>
<evidence type="ECO:0000313" key="7">
    <source>
        <dbReference type="EMBL" id="KAK8899700.1"/>
    </source>
</evidence>
<dbReference type="InterPro" id="IPR003107">
    <property type="entry name" value="HAT"/>
</dbReference>
<keyword evidence="4" id="KW-0508">mRNA splicing</keyword>
<dbReference type="PANTHER" id="PTHR17204:SF5">
    <property type="entry name" value="PRE-MRNA-PROCESSING FACTOR 39"/>
    <property type="match status" value="1"/>
</dbReference>
<reference evidence="7 8" key="1">
    <citation type="submission" date="2024-04" db="EMBL/GenBank/DDBJ databases">
        <title>Tritrichomonas musculus Genome.</title>
        <authorList>
            <person name="Alves-Ferreira E."/>
            <person name="Grigg M."/>
            <person name="Lorenzi H."/>
            <person name="Galac M."/>
        </authorList>
    </citation>
    <scope>NUCLEOTIDE SEQUENCE [LARGE SCALE GENOMIC DNA]</scope>
    <source>
        <strain evidence="7 8">EAF2021</strain>
    </source>
</reference>
<comment type="caution">
    <text evidence="7">The sequence shown here is derived from an EMBL/GenBank/DDBJ whole genome shotgun (WGS) entry which is preliminary data.</text>
</comment>
<protein>
    <submittedName>
        <fullName evidence="7">PRP39 pre-mRNA processing factor 39</fullName>
    </submittedName>
</protein>
<dbReference type="InterPro" id="IPR059164">
    <property type="entry name" value="HAT_PRP39_C"/>
</dbReference>
<keyword evidence="5" id="KW-0539">Nucleus</keyword>
<dbReference type="EMBL" id="JAPFFF010000001">
    <property type="protein sequence ID" value="KAK8899700.1"/>
    <property type="molecule type" value="Genomic_DNA"/>
</dbReference>
<evidence type="ECO:0000256" key="4">
    <source>
        <dbReference type="ARBA" id="ARBA00023187"/>
    </source>
</evidence>
<name>A0ABR2L8M7_9EUKA</name>
<comment type="similarity">
    <text evidence="6">Belongs to the PRP39 family.</text>
</comment>
<organism evidence="7 8">
    <name type="scientific">Tritrichomonas musculus</name>
    <dbReference type="NCBI Taxonomy" id="1915356"/>
    <lineage>
        <taxon>Eukaryota</taxon>
        <taxon>Metamonada</taxon>
        <taxon>Parabasalia</taxon>
        <taxon>Tritrichomonadida</taxon>
        <taxon>Tritrichomonadidae</taxon>
        <taxon>Tritrichomonas</taxon>
    </lineage>
</organism>
<keyword evidence="2" id="KW-0507">mRNA processing</keyword>
<dbReference type="Gene3D" id="1.25.40.10">
    <property type="entry name" value="Tetratricopeptide repeat domain"/>
    <property type="match status" value="2"/>
</dbReference>
<evidence type="ECO:0000256" key="3">
    <source>
        <dbReference type="ARBA" id="ARBA00022737"/>
    </source>
</evidence>
<keyword evidence="3" id="KW-0677">Repeat</keyword>
<evidence type="ECO:0000256" key="5">
    <source>
        <dbReference type="ARBA" id="ARBA00023242"/>
    </source>
</evidence>
<evidence type="ECO:0000256" key="1">
    <source>
        <dbReference type="ARBA" id="ARBA00004123"/>
    </source>
</evidence>
<gene>
    <name evidence="7" type="ORF">M9Y10_002022</name>
</gene>